<sequence>MKPTANENYKHYKGGIYKVIGVGSYMEGGDKELMKGCRQIGIGKYSEGKNEKLAVWKEGEDHFWITPQHIIGSLPAMRKLKGEDLVIYVNDEGDIWVRPLDMWNESVEVNGETLPRFERLEVAHGARTPVFGAASGRSAVSKRQRI</sequence>
<dbReference type="KEGG" id="prz:GZH47_32880"/>
<dbReference type="Gene3D" id="2.30.30.320">
    <property type="entry name" value="DUF1653-like domain"/>
    <property type="match status" value="1"/>
</dbReference>
<dbReference type="InterPro" id="IPR023387">
    <property type="entry name" value="DUF1653-like_dom"/>
</dbReference>
<name>A0A6C0PB27_9BACL</name>
<feature type="domain" description="DUF1653" evidence="1">
    <location>
        <begin position="82"/>
        <end position="118"/>
    </location>
</feature>
<organism evidence="2 3">
    <name type="scientific">Paenibacillus rhizovicinus</name>
    <dbReference type="NCBI Taxonomy" id="2704463"/>
    <lineage>
        <taxon>Bacteria</taxon>
        <taxon>Bacillati</taxon>
        <taxon>Bacillota</taxon>
        <taxon>Bacilli</taxon>
        <taxon>Bacillales</taxon>
        <taxon>Paenibacillaceae</taxon>
        <taxon>Paenibacillus</taxon>
    </lineage>
</organism>
<dbReference type="Proteomes" id="UP000479114">
    <property type="component" value="Plasmid unnamed2"/>
</dbReference>
<dbReference type="Pfam" id="PF07866">
    <property type="entry name" value="DUF1653"/>
    <property type="match status" value="1"/>
</dbReference>
<accession>A0A6C0PB27</accession>
<geneLocation type="plasmid" evidence="2 3">
    <name>unnamed2</name>
</geneLocation>
<keyword evidence="3" id="KW-1185">Reference proteome</keyword>
<dbReference type="AlphaFoldDB" id="A0A6C0PB27"/>
<reference evidence="2 3" key="1">
    <citation type="submission" date="2020-02" db="EMBL/GenBank/DDBJ databases">
        <title>Paenibacillus sp. nov., isolated from rhizosphere soil of tomato.</title>
        <authorList>
            <person name="Weon H.-Y."/>
            <person name="Lee S.A."/>
        </authorList>
    </citation>
    <scope>NUCLEOTIDE SEQUENCE [LARGE SCALE GENOMIC DNA]</scope>
    <source>
        <strain evidence="2 3">14171R-81</strain>
        <plasmid evidence="2 3">unnamed2</plasmid>
    </source>
</reference>
<proteinExistence type="predicted"/>
<evidence type="ECO:0000313" key="2">
    <source>
        <dbReference type="EMBL" id="QHW35689.1"/>
    </source>
</evidence>
<evidence type="ECO:0000313" key="3">
    <source>
        <dbReference type="Proteomes" id="UP000479114"/>
    </source>
</evidence>
<protein>
    <submittedName>
        <fullName evidence="2">DUF1653 domain-containing protein</fullName>
    </submittedName>
</protein>
<dbReference type="EMBL" id="CP048288">
    <property type="protein sequence ID" value="QHW35689.1"/>
    <property type="molecule type" value="Genomic_DNA"/>
</dbReference>
<gene>
    <name evidence="2" type="ORF">GZH47_32880</name>
</gene>
<dbReference type="RefSeq" id="WP_162645823.1">
    <property type="nucleotide sequence ID" value="NZ_CP048288.1"/>
</dbReference>
<dbReference type="InterPro" id="IPR037135">
    <property type="entry name" value="DUF1653-like_dom_sf"/>
</dbReference>
<keyword evidence="2" id="KW-0614">Plasmid</keyword>
<evidence type="ECO:0000259" key="1">
    <source>
        <dbReference type="Pfam" id="PF07866"/>
    </source>
</evidence>